<reference evidence="4 7" key="2">
    <citation type="submission" date="2020-01" db="EMBL/GenBank/DDBJ databases">
        <title>Insect and environment-associated Actinomycetes.</title>
        <authorList>
            <person name="Currrie C."/>
            <person name="Chevrette M."/>
            <person name="Carlson C."/>
            <person name="Stubbendieck R."/>
            <person name="Wendt-Pienkowski E."/>
        </authorList>
    </citation>
    <scope>NUCLEOTIDE SEQUENCE [LARGE SCALE GENOMIC DNA]</scope>
    <source>
        <strain evidence="4 7">SID8386</strain>
    </source>
</reference>
<dbReference type="Proteomes" id="UP000470404">
    <property type="component" value="Unassembled WGS sequence"/>
</dbReference>
<dbReference type="PANTHER" id="PTHR13789:SF309">
    <property type="entry name" value="PUTATIVE (AFU_ORTHOLOGUE AFUA_6G14510)-RELATED"/>
    <property type="match status" value="1"/>
</dbReference>
<dbReference type="InterPro" id="IPR002938">
    <property type="entry name" value="FAD-bd"/>
</dbReference>
<evidence type="ECO:0000313" key="7">
    <source>
        <dbReference type="Proteomes" id="UP000470404"/>
    </source>
</evidence>
<keyword evidence="2 4" id="KW-0503">Monooxygenase</keyword>
<gene>
    <name evidence="4" type="ORF">G3I59_20775</name>
    <name evidence="5" type="ORF">SAMN05421854_11540</name>
</gene>
<dbReference type="STRING" id="112413.SAMN05421854_11540"/>
<evidence type="ECO:0000313" key="5">
    <source>
        <dbReference type="EMBL" id="SFQ55354.1"/>
    </source>
</evidence>
<dbReference type="Gene3D" id="3.50.50.60">
    <property type="entry name" value="FAD/NAD(P)-binding domain"/>
    <property type="match status" value="1"/>
</dbReference>
<dbReference type="AlphaFoldDB" id="A0A1I5ZFV4"/>
<evidence type="ECO:0000313" key="4">
    <source>
        <dbReference type="EMBL" id="NEC57968.1"/>
    </source>
</evidence>
<evidence type="ECO:0000259" key="3">
    <source>
        <dbReference type="Pfam" id="PF01494"/>
    </source>
</evidence>
<dbReference type="InterPro" id="IPR050493">
    <property type="entry name" value="FAD-dep_Monooxygenase_BioMet"/>
</dbReference>
<sequence length="368" mass="40046">MTKRVLVCGAGIGGLTAGLRFRQLGWEVLLFEREPEIRTAGAGLNLWPNGVRILRELGVGEQLASISTSLSRYRTFSSTGEVLDVRDITAWSARFGGVLAGVYRRDLNRMLADALGRERIHLDHALTGVEESADRVTCRFSNGRVVHGDVLIGADGIHSVVRTSLFGEREFSSDGLVRWRGLFDLADTGIDPMAEAEVWGPDGHFGYLPMGKGRAYWFAAGDGLVDDVEAFFARFGAWAGSPVPDLLRATDRPTIIRNALHDFVKPLKEWCSSRIALLGDAAHPMLPGLAQGANQALADVSALGRALESGRDVPAALAAYQEERIAAVEPVVRLSRSLFDFGSENLDSELGSGNPLFARYERYVEGVY</sequence>
<dbReference type="PRINTS" id="PR00420">
    <property type="entry name" value="RNGMNOXGNASE"/>
</dbReference>
<reference evidence="5 6" key="1">
    <citation type="submission" date="2016-10" db="EMBL/GenBank/DDBJ databases">
        <authorList>
            <person name="de Groot N.N."/>
        </authorList>
    </citation>
    <scope>NUCLEOTIDE SEQUENCE [LARGE SCALE GENOMIC DNA]</scope>
    <source>
        <strain evidence="5 6">DSM 44637</strain>
    </source>
</reference>
<keyword evidence="7" id="KW-1185">Reference proteome</keyword>
<evidence type="ECO:0000256" key="1">
    <source>
        <dbReference type="ARBA" id="ARBA00023002"/>
    </source>
</evidence>
<evidence type="ECO:0000256" key="2">
    <source>
        <dbReference type="ARBA" id="ARBA00023033"/>
    </source>
</evidence>
<feature type="domain" description="FAD-binding" evidence="3">
    <location>
        <begin position="4"/>
        <end position="334"/>
    </location>
</feature>
<protein>
    <submittedName>
        <fullName evidence="5">2-polyprenyl-6-methoxyphenol hydroxylase</fullName>
    </submittedName>
    <submittedName>
        <fullName evidence="4">FAD-dependent monooxygenase</fullName>
    </submittedName>
</protein>
<evidence type="ECO:0000313" key="6">
    <source>
        <dbReference type="Proteomes" id="UP000199137"/>
    </source>
</evidence>
<accession>A0A1I5ZFV4</accession>
<dbReference type="GO" id="GO:0004497">
    <property type="term" value="F:monooxygenase activity"/>
    <property type="evidence" value="ECO:0007669"/>
    <property type="project" value="UniProtKB-KW"/>
</dbReference>
<dbReference type="RefSeq" id="WP_093576365.1">
    <property type="nucleotide sequence ID" value="NZ_FOWC01000015.1"/>
</dbReference>
<dbReference type="InterPro" id="IPR036188">
    <property type="entry name" value="FAD/NAD-bd_sf"/>
</dbReference>
<dbReference type="OrthoDB" id="4568714at2"/>
<dbReference type="Pfam" id="PF01494">
    <property type="entry name" value="FAD_binding_3"/>
    <property type="match status" value="1"/>
</dbReference>
<name>A0A1I5ZFV4_9PSEU</name>
<organism evidence="5 6">
    <name type="scientific">Amycolatopsis rubida</name>
    <dbReference type="NCBI Taxonomy" id="112413"/>
    <lineage>
        <taxon>Bacteria</taxon>
        <taxon>Bacillati</taxon>
        <taxon>Actinomycetota</taxon>
        <taxon>Actinomycetes</taxon>
        <taxon>Pseudonocardiales</taxon>
        <taxon>Pseudonocardiaceae</taxon>
        <taxon>Amycolatopsis</taxon>
    </lineage>
</organism>
<dbReference type="EMBL" id="FOWC01000015">
    <property type="protein sequence ID" value="SFQ55354.1"/>
    <property type="molecule type" value="Genomic_DNA"/>
</dbReference>
<dbReference type="PANTHER" id="PTHR13789">
    <property type="entry name" value="MONOOXYGENASE"/>
    <property type="match status" value="1"/>
</dbReference>
<dbReference type="SUPFAM" id="SSF51905">
    <property type="entry name" value="FAD/NAD(P)-binding domain"/>
    <property type="match status" value="1"/>
</dbReference>
<proteinExistence type="predicted"/>
<dbReference type="Proteomes" id="UP000199137">
    <property type="component" value="Unassembled WGS sequence"/>
</dbReference>
<keyword evidence="1" id="KW-0560">Oxidoreductase</keyword>
<dbReference type="GO" id="GO:0071949">
    <property type="term" value="F:FAD binding"/>
    <property type="evidence" value="ECO:0007669"/>
    <property type="project" value="InterPro"/>
</dbReference>
<dbReference type="EMBL" id="JAAGNC010000095">
    <property type="protein sequence ID" value="NEC57968.1"/>
    <property type="molecule type" value="Genomic_DNA"/>
</dbReference>